<keyword evidence="4" id="KW-1185">Reference proteome</keyword>
<dbReference type="Proteomes" id="UP000326396">
    <property type="component" value="Unassembled WGS sequence"/>
</dbReference>
<sequence>MDVDWEVLDDPSSLHNTSYLEGIERDSEGAIRPDYFSLDSHNNYVEDVTDQVSVDSDNPSWIDPVCDTNYSKTKPIGDLWTTDDSDDGRYVESESSNNELGIVEITARQVEYDESESSEIESKHDRYDKIDDFGEQKTVDGEERQRVPIWLKLPYDLLKYCLFKASPVWTLSLAAAMMGVVILGRRLYKMKQKTRSLQKLKVAIDDDKKVSQVMSRAARLNEAFSVVKRVPIIRPALPAGTGITPWPVMALR</sequence>
<evidence type="ECO:0000313" key="4">
    <source>
        <dbReference type="Proteomes" id="UP000326396"/>
    </source>
</evidence>
<dbReference type="AlphaFoldDB" id="A0A5N6LAQ9"/>
<keyword evidence="1" id="KW-0472">Membrane</keyword>
<keyword evidence="1" id="KW-0812">Transmembrane</keyword>
<organism evidence="3 4">
    <name type="scientific">Mikania micrantha</name>
    <name type="common">bitter vine</name>
    <dbReference type="NCBI Taxonomy" id="192012"/>
    <lineage>
        <taxon>Eukaryota</taxon>
        <taxon>Viridiplantae</taxon>
        <taxon>Streptophyta</taxon>
        <taxon>Embryophyta</taxon>
        <taxon>Tracheophyta</taxon>
        <taxon>Spermatophyta</taxon>
        <taxon>Magnoliopsida</taxon>
        <taxon>eudicotyledons</taxon>
        <taxon>Gunneridae</taxon>
        <taxon>Pentapetalae</taxon>
        <taxon>asterids</taxon>
        <taxon>campanulids</taxon>
        <taxon>Asterales</taxon>
        <taxon>Asteraceae</taxon>
        <taxon>Asteroideae</taxon>
        <taxon>Heliantheae alliance</taxon>
        <taxon>Eupatorieae</taxon>
        <taxon>Mikania</taxon>
    </lineage>
</organism>
<proteinExistence type="predicted"/>
<dbReference type="EMBL" id="SZYD01002032">
    <property type="protein sequence ID" value="KAD0033760.1"/>
    <property type="molecule type" value="Genomic_DNA"/>
</dbReference>
<evidence type="ECO:0000259" key="2">
    <source>
        <dbReference type="Pfam" id="PF20705"/>
    </source>
</evidence>
<dbReference type="PANTHER" id="PTHR33646">
    <property type="entry name" value="GB|AAF00631.1"/>
    <property type="match status" value="1"/>
</dbReference>
<dbReference type="OrthoDB" id="1931521at2759"/>
<dbReference type="InterPro" id="IPR045883">
    <property type="entry name" value="At4g13530-like"/>
</dbReference>
<accession>A0A5N6LAQ9</accession>
<dbReference type="PANTHER" id="PTHR33646:SF6">
    <property type="entry name" value="TRANSMEMBRANE PROTEIN"/>
    <property type="match status" value="1"/>
</dbReference>
<evidence type="ECO:0000313" key="3">
    <source>
        <dbReference type="EMBL" id="KAD0033760.1"/>
    </source>
</evidence>
<evidence type="ECO:0000256" key="1">
    <source>
        <dbReference type="SAM" id="Phobius"/>
    </source>
</evidence>
<name>A0A5N6LAQ9_9ASTR</name>
<feature type="domain" description="DUF6821" evidence="2">
    <location>
        <begin position="94"/>
        <end position="237"/>
    </location>
</feature>
<reference evidence="3 4" key="1">
    <citation type="submission" date="2019-05" db="EMBL/GenBank/DDBJ databases">
        <title>Mikania micrantha, genome provides insights into the molecular mechanism of rapid growth.</title>
        <authorList>
            <person name="Liu B."/>
        </authorList>
    </citation>
    <scope>NUCLEOTIDE SEQUENCE [LARGE SCALE GENOMIC DNA]</scope>
    <source>
        <strain evidence="3">NLD-2019</strain>
        <tissue evidence="3">Leaf</tissue>
    </source>
</reference>
<feature type="transmembrane region" description="Helical" evidence="1">
    <location>
        <begin position="168"/>
        <end position="188"/>
    </location>
</feature>
<comment type="caution">
    <text evidence="3">The sequence shown here is derived from an EMBL/GenBank/DDBJ whole genome shotgun (WGS) entry which is preliminary data.</text>
</comment>
<keyword evidence="1" id="KW-1133">Transmembrane helix</keyword>
<dbReference type="Pfam" id="PF20705">
    <property type="entry name" value="DUF6821"/>
    <property type="match status" value="1"/>
</dbReference>
<dbReference type="InterPro" id="IPR049224">
    <property type="entry name" value="DUF6821"/>
</dbReference>
<gene>
    <name evidence="3" type="ORF">E3N88_44892</name>
</gene>
<protein>
    <recommendedName>
        <fullName evidence="2">DUF6821 domain-containing protein</fullName>
    </recommendedName>
</protein>